<dbReference type="EC" id="2.7.2.17" evidence="8"/>
<feature type="domain" description="Aspartate/glutamate/uridylate kinase" evidence="9">
    <location>
        <begin position="2"/>
        <end position="248"/>
    </location>
</feature>
<accession>A0A6B1DRT3</accession>
<feature type="site" description="Transition state stabilizer" evidence="8">
    <location>
        <position position="229"/>
    </location>
</feature>
<protein>
    <recommendedName>
        <fullName evidence="8">Putative [LysW]-aminoadipate kinase</fullName>
        <ecNumber evidence="8">2.7.2.17</ecNumber>
    </recommendedName>
</protein>
<evidence type="ECO:0000256" key="2">
    <source>
        <dbReference type="ARBA" id="ARBA00022605"/>
    </source>
</evidence>
<comment type="pathway">
    <text evidence="8">Amino-acid biosynthesis; L-lysine biosynthesis via AAA pathway; L-lysine from L-alpha-aminoadipate (Thermus route): step 2/5.</text>
</comment>
<dbReference type="PIRSF" id="PIRSF000728">
    <property type="entry name" value="NAGK"/>
    <property type="match status" value="1"/>
</dbReference>
<keyword evidence="4 8" id="KW-0547">Nucleotide-binding</keyword>
<keyword evidence="1 8" id="KW-0963">Cytoplasm</keyword>
<comment type="caution">
    <text evidence="10">The sequence shown here is derived from an EMBL/GenBank/DDBJ whole genome shotgun (WGS) entry which is preliminary data.</text>
</comment>
<dbReference type="GO" id="GO:0019878">
    <property type="term" value="P:lysine biosynthetic process via aminoadipic acid"/>
    <property type="evidence" value="ECO:0007669"/>
    <property type="project" value="UniProtKB-UniRule"/>
</dbReference>
<comment type="subcellular location">
    <subcellularLocation>
        <location evidence="8">Cytoplasm</location>
    </subcellularLocation>
</comment>
<dbReference type="InterPro" id="IPR001057">
    <property type="entry name" value="Glu/AcGlu_kinase"/>
</dbReference>
<evidence type="ECO:0000256" key="3">
    <source>
        <dbReference type="ARBA" id="ARBA00022679"/>
    </source>
</evidence>
<evidence type="ECO:0000256" key="1">
    <source>
        <dbReference type="ARBA" id="ARBA00022490"/>
    </source>
</evidence>
<dbReference type="GO" id="GO:0005524">
    <property type="term" value="F:ATP binding"/>
    <property type="evidence" value="ECO:0007669"/>
    <property type="project" value="UniProtKB-KW"/>
</dbReference>
<dbReference type="NCBIfam" id="TIGR00761">
    <property type="entry name" value="argB"/>
    <property type="match status" value="1"/>
</dbReference>
<dbReference type="EMBL" id="VXPY01000026">
    <property type="protein sequence ID" value="MYD89525.1"/>
    <property type="molecule type" value="Genomic_DNA"/>
</dbReference>
<keyword evidence="7 8" id="KW-0457">Lysine biosynthesis</keyword>
<dbReference type="GO" id="GO:0003991">
    <property type="term" value="F:acetylglutamate kinase activity"/>
    <property type="evidence" value="ECO:0007669"/>
    <property type="project" value="TreeGrafter"/>
</dbReference>
<keyword evidence="5 8" id="KW-0418">Kinase</keyword>
<evidence type="ECO:0000256" key="7">
    <source>
        <dbReference type="ARBA" id="ARBA00023154"/>
    </source>
</evidence>
<comment type="function">
    <text evidence="8">Catalyzes the phosphorylation of LysW-gamma-alpha-aminoadipate.</text>
</comment>
<dbReference type="AlphaFoldDB" id="A0A6B1DRT3"/>
<evidence type="ECO:0000313" key="10">
    <source>
        <dbReference type="EMBL" id="MYD89525.1"/>
    </source>
</evidence>
<dbReference type="HAMAP" id="MF_02082">
    <property type="entry name" value="LysZ"/>
    <property type="match status" value="1"/>
</dbReference>
<keyword evidence="6 8" id="KW-0067">ATP-binding</keyword>
<dbReference type="InterPro" id="IPR037529">
    <property type="entry name" value="LysZ"/>
</dbReference>
<dbReference type="UniPathway" id="UPA00033">
    <property type="reaction ID" value="UER00036"/>
</dbReference>
<dbReference type="Pfam" id="PF00696">
    <property type="entry name" value="AA_kinase"/>
    <property type="match status" value="1"/>
</dbReference>
<gene>
    <name evidence="8" type="primary">lysZ</name>
    <name evidence="10" type="ORF">F4Y08_04170</name>
</gene>
<proteinExistence type="inferred from homology"/>
<dbReference type="InterPro" id="IPR036393">
    <property type="entry name" value="AceGlu_kinase-like_sf"/>
</dbReference>
<name>A0A6B1DRT3_9CHLR</name>
<keyword evidence="2 8" id="KW-0028">Amino-acid biosynthesis</keyword>
<comment type="caution">
    <text evidence="8">Lacks conserved residue(s) required for the propagation of feature annotation.</text>
</comment>
<dbReference type="GO" id="GO:0005737">
    <property type="term" value="C:cytoplasm"/>
    <property type="evidence" value="ECO:0007669"/>
    <property type="project" value="UniProtKB-SubCell"/>
</dbReference>
<organism evidence="10">
    <name type="scientific">Caldilineaceae bacterium SB0662_bin_9</name>
    <dbReference type="NCBI Taxonomy" id="2605258"/>
    <lineage>
        <taxon>Bacteria</taxon>
        <taxon>Bacillati</taxon>
        <taxon>Chloroflexota</taxon>
        <taxon>Caldilineae</taxon>
        <taxon>Caldilineales</taxon>
        <taxon>Caldilineaceae</taxon>
    </lineage>
</organism>
<dbReference type="PANTHER" id="PTHR23342">
    <property type="entry name" value="N-ACETYLGLUTAMATE SYNTHASE"/>
    <property type="match status" value="1"/>
</dbReference>
<evidence type="ECO:0000256" key="6">
    <source>
        <dbReference type="ARBA" id="ARBA00022840"/>
    </source>
</evidence>
<dbReference type="PRINTS" id="PR00474">
    <property type="entry name" value="GLU5KINASE"/>
</dbReference>
<evidence type="ECO:0000256" key="4">
    <source>
        <dbReference type="ARBA" id="ARBA00022741"/>
    </source>
</evidence>
<comment type="catalytic activity">
    <reaction evidence="8">
        <text>[amino-group carrier protein]-C-terminal-N-(1,4-dicarboxybutan-1-yl)-L-glutamine + ATP = [amino-group carrier protein]-C-terminal-N-(1-carboxy-5-phosphooxy-5-oxopentan-1-yl)-L-glutamine + ADP</text>
        <dbReference type="Rhea" id="RHEA:41944"/>
        <dbReference type="Rhea" id="RHEA-COMP:9694"/>
        <dbReference type="Rhea" id="RHEA-COMP:9712"/>
        <dbReference type="ChEBI" id="CHEBI:30616"/>
        <dbReference type="ChEBI" id="CHEBI:78499"/>
        <dbReference type="ChEBI" id="CHEBI:78503"/>
        <dbReference type="ChEBI" id="CHEBI:456216"/>
        <dbReference type="EC" id="2.7.2.17"/>
    </reaction>
</comment>
<feature type="binding site" evidence="8">
    <location>
        <position position="168"/>
    </location>
    <ligand>
        <name>substrate</name>
    </ligand>
</feature>
<keyword evidence="3 8" id="KW-0808">Transferase</keyword>
<evidence type="ECO:0000256" key="5">
    <source>
        <dbReference type="ARBA" id="ARBA00022777"/>
    </source>
</evidence>
<sequence>MLIVKAGGGLSISMDSVADDLAGLVNQGEQLVFVHGAAEHTNAVSEALGHPPEFVEGRNGLTSRRTDRRTLEIFLMVYCGQINKLWVEALQKRGVNAVGLSGLDGRLVRGTRKSKIRVRKGNRWVMIRDDWTGTVDHVDTRLVQLLLREGFIPVLTPPALSHDNEAINVDGDRIAAHMAVSLQADILLYLSDVAGLLRSYPDESTLISSIKPNQIDQFIDLAEGRMKRKVMGAQDALQQGVGEVVIADGRVENPVTKALVEAHGTHIG</sequence>
<dbReference type="InterPro" id="IPR001048">
    <property type="entry name" value="Asp/Glu/Uridylate_kinase"/>
</dbReference>
<dbReference type="InterPro" id="IPR004662">
    <property type="entry name" value="AcgluKinase_fam"/>
</dbReference>
<dbReference type="SUPFAM" id="SSF53633">
    <property type="entry name" value="Carbamate kinase-like"/>
    <property type="match status" value="1"/>
</dbReference>
<dbReference type="NCBIfam" id="NF010659">
    <property type="entry name" value="PRK14058.1-1"/>
    <property type="match status" value="1"/>
</dbReference>
<comment type="similarity">
    <text evidence="8">Belongs to the acetylglutamate kinase family. LysZ subfamily.</text>
</comment>
<reference evidence="10" key="1">
    <citation type="submission" date="2019-09" db="EMBL/GenBank/DDBJ databases">
        <title>Characterisation of the sponge microbiome using genome-centric metagenomics.</title>
        <authorList>
            <person name="Engelberts J.P."/>
            <person name="Robbins S.J."/>
            <person name="De Goeij J.M."/>
            <person name="Aranda M."/>
            <person name="Bell S.C."/>
            <person name="Webster N.S."/>
        </authorList>
    </citation>
    <scope>NUCLEOTIDE SEQUENCE</scope>
    <source>
        <strain evidence="10">SB0662_bin_9</strain>
    </source>
</reference>
<evidence type="ECO:0000259" key="9">
    <source>
        <dbReference type="Pfam" id="PF00696"/>
    </source>
</evidence>
<feature type="site" description="Transition state stabilizer" evidence="8">
    <location>
        <position position="5"/>
    </location>
</feature>
<dbReference type="GO" id="GO:0006526">
    <property type="term" value="P:L-arginine biosynthetic process"/>
    <property type="evidence" value="ECO:0007669"/>
    <property type="project" value="TreeGrafter"/>
</dbReference>
<dbReference type="PANTHER" id="PTHR23342:SF20">
    <property type="entry name" value="[LYSW]-AMINOADIPATE KINASE"/>
    <property type="match status" value="1"/>
</dbReference>
<feature type="binding site" evidence="8">
    <location>
        <position position="64"/>
    </location>
    <ligand>
        <name>substrate</name>
    </ligand>
</feature>
<dbReference type="Gene3D" id="3.40.1160.10">
    <property type="entry name" value="Acetylglutamate kinase-like"/>
    <property type="match status" value="1"/>
</dbReference>
<evidence type="ECO:0000256" key="8">
    <source>
        <dbReference type="HAMAP-Rule" id="MF_02082"/>
    </source>
</evidence>